<feature type="region of interest" description="Disordered" evidence="3">
    <location>
        <begin position="179"/>
        <end position="198"/>
    </location>
</feature>
<dbReference type="Pfam" id="PF20698">
    <property type="entry name" value="PIN-TPR-GreABC"/>
    <property type="match status" value="1"/>
</dbReference>
<evidence type="ECO:0000256" key="2">
    <source>
        <dbReference type="ARBA" id="ARBA00022803"/>
    </source>
</evidence>
<dbReference type="Proteomes" id="UP000294563">
    <property type="component" value="Unassembled WGS sequence"/>
</dbReference>
<gene>
    <name evidence="5" type="ORF">BDE40_3625</name>
</gene>
<comment type="caution">
    <text evidence="5">The sequence shown here is derived from an EMBL/GenBank/DDBJ whole genome shotgun (WGS) entry which is preliminary data.</text>
</comment>
<dbReference type="RefSeq" id="WP_134016909.1">
    <property type="nucleotide sequence ID" value="NZ_SOBH01000005.1"/>
</dbReference>
<proteinExistence type="predicted"/>
<evidence type="ECO:0000259" key="4">
    <source>
        <dbReference type="Pfam" id="PF20698"/>
    </source>
</evidence>
<evidence type="ECO:0000256" key="1">
    <source>
        <dbReference type="ARBA" id="ARBA00022737"/>
    </source>
</evidence>
<keyword evidence="1" id="KW-0677">Repeat</keyword>
<evidence type="ECO:0000313" key="5">
    <source>
        <dbReference type="EMBL" id="TDT72772.1"/>
    </source>
</evidence>
<keyword evidence="2" id="KW-0802">TPR repeat</keyword>
<protein>
    <recommendedName>
        <fullName evidence="4">PIN domain-containing protein</fullName>
    </recommendedName>
</protein>
<name>A0A4R7LDZ3_9RHOB</name>
<evidence type="ECO:0000256" key="3">
    <source>
        <dbReference type="SAM" id="MobiDB-lite"/>
    </source>
</evidence>
<dbReference type="PANTHER" id="PTHR45586:SF1">
    <property type="entry name" value="LIPOPOLYSACCHARIDE ASSEMBLY PROTEIN B"/>
    <property type="match status" value="1"/>
</dbReference>
<reference evidence="5 6" key="1">
    <citation type="submission" date="2019-03" db="EMBL/GenBank/DDBJ databases">
        <title>Genomic Encyclopedia of Archaeal and Bacterial Type Strains, Phase II (KMG-II): from individual species to whole genera.</title>
        <authorList>
            <person name="Goeker M."/>
        </authorList>
    </citation>
    <scope>NUCLEOTIDE SEQUENCE [LARGE SCALE GENOMIC DNA]</scope>
    <source>
        <strain evidence="5 6">DSM 29467</strain>
    </source>
</reference>
<accession>A0A4R7LDZ3</accession>
<dbReference type="InterPro" id="IPR011990">
    <property type="entry name" value="TPR-like_helical_dom_sf"/>
</dbReference>
<dbReference type="OrthoDB" id="7281435at2"/>
<keyword evidence="6" id="KW-1185">Reference proteome</keyword>
<dbReference type="InterPro" id="IPR051012">
    <property type="entry name" value="CellSynth/LPSAsmb/PSIAsmb"/>
</dbReference>
<dbReference type="InterPro" id="IPR048987">
    <property type="entry name" value="PIN-TPR-GreABC"/>
</dbReference>
<feature type="domain" description="PIN" evidence="4">
    <location>
        <begin position="976"/>
        <end position="1116"/>
    </location>
</feature>
<dbReference type="SUPFAM" id="SSF48452">
    <property type="entry name" value="TPR-like"/>
    <property type="match status" value="1"/>
</dbReference>
<organism evidence="5 6">
    <name type="scientific">Litoreibacter halocynthiae</name>
    <dbReference type="NCBI Taxonomy" id="1242689"/>
    <lineage>
        <taxon>Bacteria</taxon>
        <taxon>Pseudomonadati</taxon>
        <taxon>Pseudomonadota</taxon>
        <taxon>Alphaproteobacteria</taxon>
        <taxon>Rhodobacterales</taxon>
        <taxon>Roseobacteraceae</taxon>
        <taxon>Litoreibacter</taxon>
    </lineage>
</organism>
<sequence>MSLSNRSLPKPENWQDFEHHTWLLFRAELQDHATEKNGRQGQAQHGVDVYGRRNRTHWVGVQCKQKMDEAVTETELRDEVEKAKLFSPKIKEYILVTTARRDAAIQKAAREITDELAGTDHGFSVSVWGWDQFQEHASLHSDVWEQIDPTYDPFSKRGLEQIAVKIDEVKDLVTSALPDAQNDLRPPSFDAQAENESSPRHTKITIFVEMIENGNLEIGRTGLADLKEADWGSATSSEKYRILIGLASAALKFGDDSEAHSLIERAYDICPDHRSSKRNLATSKLLQGEYDQARKLAGEAVHARPDDDIAAAVLVQARSFFPADDLLAGLSENVQGKSAVKAALCQAYRNRDDAAWLTMAVEAYQSDQSDDQIRLNWAEAVLELEIQNNAKSAQGGISEFPSFQDLNSAAEELYQACVSRRSRFSLATIHNAGLALRLVDRNDEAKQVLEMGLALCSGEPSISLQLAIIAHEDRDFGRILELLDEDSEHPEVISLRTEATAHILSPSDALEAIDRIDATNWSEEHRLMLLSSELTSLSKMGDWNTAIKKCRQGLVENPDSLRFKIVLARVLRISGDVEAANSQLDEIVAGLPSDATMAERVEIATEYRQLGNHDQIVVLLEDQVSTQHDSEALRLLLSALISGQKHRRALNLFNVFPPELSSDEWYLRARSILAINSGAADIENHLNAYLRVEPNDLEMQISRLGLWQLQGRESEIGRKLRTFEKKIPEGNPLERMRLCHLAVQYGNRKWGVDTAYQELILNWDDPAIHLAYQGLILMYDDLEDAIPKAAEIQENCVFETRSSDGVRRARIEGTNAHNFEAERHAPTSEFAKACIGKTVGEKFVIATQYESIEFEVLWIKPRVLDLLHKSLEEFNKRFPTNSGMQRMTFDFQADNPLVDMERITKAAHDRDQSVLDNYAANALPFCFVAEALGKDVVDGWAGLPGVGIQPRVCIGSRDERNNAIKEIQSNAERGCVLDPITAALASDFHLWETISKVCGPVHVTQTTLEVFAKREIEAKNNIDRRSGITSWQDGRFTMIEITPEQNQIDFEVKKRQREDVLAHCKIATSVPRADLEGQDLEISEVLGSSARDSVLAAEGNGFLLLSEDQGLRQWASAALEVGSSWLQPVLLLAKDRGFVSIEDYTKFIVDCLNRDFTYVSMDSQTLLTQAKADGFSGQSTAKRMLEVVGGKNADLETNIGVAALFLDLVFRETKQEHLRNRYASLVLEAFCAPRRGKTIEVIKLLTAQVSIRVFNLIEHAFWWLVGRELGTPNFDQQVEEAKKSQLQRPVSLPHAIRFRVTEKIRLLGSCIPN</sequence>
<dbReference type="PANTHER" id="PTHR45586">
    <property type="entry name" value="TPR REPEAT-CONTAINING PROTEIN PA4667"/>
    <property type="match status" value="1"/>
</dbReference>
<dbReference type="Gene3D" id="1.25.40.10">
    <property type="entry name" value="Tetratricopeptide repeat domain"/>
    <property type="match status" value="2"/>
</dbReference>
<dbReference type="EMBL" id="SOBH01000005">
    <property type="protein sequence ID" value="TDT72772.1"/>
    <property type="molecule type" value="Genomic_DNA"/>
</dbReference>
<evidence type="ECO:0000313" key="6">
    <source>
        <dbReference type="Proteomes" id="UP000294563"/>
    </source>
</evidence>